<dbReference type="AlphaFoldDB" id="A0A317C2Z7"/>
<organism evidence="5 6">
    <name type="scientific">Leucothrix pacifica</name>
    <dbReference type="NCBI Taxonomy" id="1247513"/>
    <lineage>
        <taxon>Bacteria</taxon>
        <taxon>Pseudomonadati</taxon>
        <taxon>Pseudomonadota</taxon>
        <taxon>Gammaproteobacteria</taxon>
        <taxon>Thiotrichales</taxon>
        <taxon>Thiotrichaceae</taxon>
        <taxon>Leucothrix</taxon>
    </lineage>
</organism>
<evidence type="ECO:0000313" key="6">
    <source>
        <dbReference type="Proteomes" id="UP000245539"/>
    </source>
</evidence>
<gene>
    <name evidence="5" type="ORF">DKW60_19870</name>
</gene>
<evidence type="ECO:0000259" key="3">
    <source>
        <dbReference type="Pfam" id="PF07885"/>
    </source>
</evidence>
<feature type="transmembrane region" description="Helical" evidence="2">
    <location>
        <begin position="21"/>
        <end position="40"/>
    </location>
</feature>
<dbReference type="GO" id="GO:0006813">
    <property type="term" value="P:potassium ion transport"/>
    <property type="evidence" value="ECO:0007669"/>
    <property type="project" value="InterPro"/>
</dbReference>
<comment type="subcellular location">
    <subcellularLocation>
        <location evidence="1">Cell membrane</location>
        <topology evidence="1">Multi-pass membrane protein</topology>
    </subcellularLocation>
</comment>
<comment type="caution">
    <text evidence="5">The sequence shown here is derived from an EMBL/GenBank/DDBJ whole genome shotgun (WGS) entry which is preliminary data.</text>
</comment>
<evidence type="ECO:0008006" key="7">
    <source>
        <dbReference type="Google" id="ProtNLM"/>
    </source>
</evidence>
<dbReference type="Proteomes" id="UP000245539">
    <property type="component" value="Unassembled WGS sequence"/>
</dbReference>
<dbReference type="OrthoDB" id="9799090at2"/>
<dbReference type="InterPro" id="IPR003148">
    <property type="entry name" value="RCK_N"/>
</dbReference>
<keyword evidence="6" id="KW-1185">Reference proteome</keyword>
<proteinExistence type="predicted"/>
<feature type="domain" description="Potassium channel" evidence="3">
    <location>
        <begin position="30"/>
        <end position="99"/>
    </location>
</feature>
<dbReference type="EMBL" id="QGKM01000078">
    <property type="protein sequence ID" value="PWQ92699.1"/>
    <property type="molecule type" value="Genomic_DNA"/>
</dbReference>
<dbReference type="Pfam" id="PF07885">
    <property type="entry name" value="Ion_trans_2"/>
    <property type="match status" value="1"/>
</dbReference>
<dbReference type="InterPro" id="IPR050721">
    <property type="entry name" value="Trk_Ktr_HKT_K-transport"/>
</dbReference>
<dbReference type="SUPFAM" id="SSF51735">
    <property type="entry name" value="NAD(P)-binding Rossmann-fold domains"/>
    <property type="match status" value="1"/>
</dbReference>
<dbReference type="Gene3D" id="1.10.287.70">
    <property type="match status" value="1"/>
</dbReference>
<dbReference type="Gene3D" id="3.40.50.720">
    <property type="entry name" value="NAD(P)-binding Rossmann-like Domain"/>
    <property type="match status" value="1"/>
</dbReference>
<dbReference type="PANTHER" id="PTHR43833">
    <property type="entry name" value="POTASSIUM CHANNEL PROTEIN 2-RELATED-RELATED"/>
    <property type="match status" value="1"/>
</dbReference>
<evidence type="ECO:0000256" key="2">
    <source>
        <dbReference type="SAM" id="Phobius"/>
    </source>
</evidence>
<dbReference type="Pfam" id="PF22614">
    <property type="entry name" value="Slo-like_RCK"/>
    <property type="match status" value="1"/>
</dbReference>
<keyword evidence="2" id="KW-0812">Transmembrane</keyword>
<evidence type="ECO:0000256" key="1">
    <source>
        <dbReference type="ARBA" id="ARBA00004651"/>
    </source>
</evidence>
<keyword evidence="2" id="KW-0472">Membrane</keyword>
<dbReference type="GO" id="GO:0005886">
    <property type="term" value="C:plasma membrane"/>
    <property type="evidence" value="ECO:0007669"/>
    <property type="project" value="UniProtKB-SubCell"/>
</dbReference>
<accession>A0A317C2Z7</accession>
<protein>
    <recommendedName>
        <fullName evidence="7">Potassium channel protein</fullName>
    </recommendedName>
</protein>
<sequence>MFYLVDSLKRLRALRILRENKYLLLFFLGISVLFALYMWTVEGLSLLDTYYFLVTTATTVGYGDISPKTGFGKVFVTVYMVVGIALLGLFLGKVTEVMVDISSRRKRGLIRMKDKIDLIITGYPSDDKVENIVAELRNDDRYKDLGIVCVNNQLEEKPAWMTALNVHFVKGVPSDGSVLERAGIQTASTLLILANDSRRIESDDLSTSVCAVVEKLRPEVRTIIEKVRKDGLLFEVVNADTVVDVAAPSVLAQEILDPGAIELQNAIFSTHTDGTQYNLVFSGEDAKWSDIAMAVLKTDSIPEGYQNPGERSFRLLPKQGEQVKTGALVKYRGTKVLGNLSL</sequence>
<feature type="transmembrane region" description="Helical" evidence="2">
    <location>
        <begin position="76"/>
        <end position="99"/>
    </location>
</feature>
<dbReference type="InterPro" id="IPR013099">
    <property type="entry name" value="K_chnl_dom"/>
</dbReference>
<dbReference type="RefSeq" id="WP_109839417.1">
    <property type="nucleotide sequence ID" value="NZ_QGKM01000078.1"/>
</dbReference>
<reference evidence="5 6" key="1">
    <citation type="submission" date="2018-05" db="EMBL/GenBank/DDBJ databases">
        <title>Leucothrix arctica sp. nov., isolated from Arctic seawater.</title>
        <authorList>
            <person name="Choi A."/>
            <person name="Baek K."/>
        </authorList>
    </citation>
    <scope>NUCLEOTIDE SEQUENCE [LARGE SCALE GENOMIC DNA]</scope>
    <source>
        <strain evidence="5 6">JCM 18388</strain>
    </source>
</reference>
<keyword evidence="2" id="KW-1133">Transmembrane helix</keyword>
<evidence type="ECO:0000259" key="4">
    <source>
        <dbReference type="Pfam" id="PF22614"/>
    </source>
</evidence>
<name>A0A317C2Z7_9GAMM</name>
<dbReference type="SUPFAM" id="SSF81324">
    <property type="entry name" value="Voltage-gated potassium channels"/>
    <property type="match status" value="1"/>
</dbReference>
<dbReference type="InterPro" id="IPR036291">
    <property type="entry name" value="NAD(P)-bd_dom_sf"/>
</dbReference>
<feature type="domain" description="RCK N-terminal" evidence="4">
    <location>
        <begin position="119"/>
        <end position="222"/>
    </location>
</feature>
<evidence type="ECO:0000313" key="5">
    <source>
        <dbReference type="EMBL" id="PWQ92699.1"/>
    </source>
</evidence>
<dbReference type="PANTHER" id="PTHR43833:SF9">
    <property type="entry name" value="POTASSIUM CHANNEL PROTEIN YUGO-RELATED"/>
    <property type="match status" value="1"/>
</dbReference>